<protein>
    <submittedName>
        <fullName evidence="6">Protease Do-like 9</fullName>
    </submittedName>
</protein>
<evidence type="ECO:0000256" key="2">
    <source>
        <dbReference type="ARBA" id="ARBA00022670"/>
    </source>
</evidence>
<reference evidence="7" key="1">
    <citation type="journal article" date="2019" name="Nat. Commun.">
        <title>Expansion of phycobilisome linker gene families in mesophilic red algae.</title>
        <authorList>
            <person name="Lee J."/>
            <person name="Kim D."/>
            <person name="Bhattacharya D."/>
            <person name="Yoon H.S."/>
        </authorList>
    </citation>
    <scope>NUCLEOTIDE SEQUENCE [LARGE SCALE GENOMIC DNA]</scope>
    <source>
        <strain evidence="7">CCMP 1328</strain>
    </source>
</reference>
<gene>
    <name evidence="6" type="ORF">FVE85_7481</name>
</gene>
<dbReference type="OMA" id="FRVGECG"/>
<dbReference type="PANTHER" id="PTHR45980">
    <property type="match status" value="1"/>
</dbReference>
<evidence type="ECO:0000313" key="6">
    <source>
        <dbReference type="EMBL" id="KAA8499896.1"/>
    </source>
</evidence>
<evidence type="ECO:0000256" key="3">
    <source>
        <dbReference type="ARBA" id="ARBA00022801"/>
    </source>
</evidence>
<organism evidence="6 7">
    <name type="scientific">Porphyridium purpureum</name>
    <name type="common">Red alga</name>
    <name type="synonym">Porphyridium cruentum</name>
    <dbReference type="NCBI Taxonomy" id="35688"/>
    <lineage>
        <taxon>Eukaryota</taxon>
        <taxon>Rhodophyta</taxon>
        <taxon>Bangiophyceae</taxon>
        <taxon>Porphyridiales</taxon>
        <taxon>Porphyridiaceae</taxon>
        <taxon>Porphyridium</taxon>
    </lineage>
</organism>
<comment type="caution">
    <text evidence="6">The sequence shown here is derived from an EMBL/GenBank/DDBJ whole genome shotgun (WGS) entry which is preliminary data.</text>
</comment>
<comment type="similarity">
    <text evidence="1">Belongs to the peptidase S1C family.</text>
</comment>
<dbReference type="SUPFAM" id="SSF50494">
    <property type="entry name" value="Trypsin-like serine proteases"/>
    <property type="match status" value="1"/>
</dbReference>
<dbReference type="InterPro" id="IPR041517">
    <property type="entry name" value="DEGP_PDZ"/>
</dbReference>
<evidence type="ECO:0000256" key="1">
    <source>
        <dbReference type="ARBA" id="ARBA00010541"/>
    </source>
</evidence>
<evidence type="ECO:0000313" key="7">
    <source>
        <dbReference type="Proteomes" id="UP000324585"/>
    </source>
</evidence>
<keyword evidence="3" id="KW-0378">Hydrolase</keyword>
<dbReference type="OrthoDB" id="4217619at2759"/>
<keyword evidence="7" id="KW-1185">Reference proteome</keyword>
<keyword evidence="4" id="KW-0720">Serine protease</keyword>
<dbReference type="InterPro" id="IPR046449">
    <property type="entry name" value="DEGP_PDZ_sf"/>
</dbReference>
<dbReference type="InterPro" id="IPR009003">
    <property type="entry name" value="Peptidase_S1_PA"/>
</dbReference>
<keyword evidence="2 6" id="KW-0645">Protease</keyword>
<dbReference type="InterPro" id="IPR001940">
    <property type="entry name" value="Peptidase_S1C"/>
</dbReference>
<dbReference type="PRINTS" id="PR00834">
    <property type="entry name" value="PROTEASES2C"/>
</dbReference>
<dbReference type="Proteomes" id="UP000324585">
    <property type="component" value="Unassembled WGS sequence"/>
</dbReference>
<dbReference type="GO" id="GO:0004252">
    <property type="term" value="F:serine-type endopeptidase activity"/>
    <property type="evidence" value="ECO:0007669"/>
    <property type="project" value="InterPro"/>
</dbReference>
<dbReference type="Pfam" id="PF17815">
    <property type="entry name" value="PDZ_3"/>
    <property type="match status" value="1"/>
</dbReference>
<proteinExistence type="inferred from homology"/>
<evidence type="ECO:0000259" key="5">
    <source>
        <dbReference type="Pfam" id="PF17815"/>
    </source>
</evidence>
<dbReference type="EMBL" id="VRMN01000001">
    <property type="protein sequence ID" value="KAA8499896.1"/>
    <property type="molecule type" value="Genomic_DNA"/>
</dbReference>
<name>A0A5J4Z818_PORPP</name>
<evidence type="ECO:0000256" key="4">
    <source>
        <dbReference type="ARBA" id="ARBA00022825"/>
    </source>
</evidence>
<dbReference type="Pfam" id="PF13365">
    <property type="entry name" value="Trypsin_2"/>
    <property type="match status" value="1"/>
</dbReference>
<dbReference type="Gene3D" id="2.40.10.120">
    <property type="match status" value="1"/>
</dbReference>
<dbReference type="GO" id="GO:0006508">
    <property type="term" value="P:proteolysis"/>
    <property type="evidence" value="ECO:0007669"/>
    <property type="project" value="UniProtKB-KW"/>
</dbReference>
<dbReference type="AlphaFoldDB" id="A0A5J4Z818"/>
<dbReference type="Gene3D" id="3.20.190.20">
    <property type="match status" value="1"/>
</dbReference>
<accession>A0A5J4Z818</accession>
<sequence length="584" mass="65152">MTTRHCAGFVGIWVRAAPGSAFLVHRGSHWCLAGLRRHVGQSATHLRSRFRLAAFAMNVSTDGGGLYDERDGEGESGMFEDAREAAVRGVSTAVPLSADANVNRSKVKDKYVSVFKVFVHKTEPSFSSPWQMKRQRSSTGSAFAISGQRLLTNAHVVAYASQVLVRRHGEAKRYIARIIAVAHDSDLALLHVEDPAFWAKGIQPLELKDDAPHLQDSVTVIGYPSGGENLSITAGVVSRVDVWNYAHSGCRMLCIQIDAAINSGNSGGPALNKDLECVGIAFQSRTHADNIGYIVPVPIIKRFLRDIEQFGGDNYQGVVTLGIVYQKMENEQLRKYTGLAAVKEEDLPEGISARGVYVCYVDPLKTDTEYFHPGDVILAMDSMDIDMDGTVKFREMERVDMLYALTEKLMGDEIRVVLLRDREVIERTFKLSKVLTLVPIVQYDVKPRYLIYAGCVFTPLSCDYLRAEYGTKYMEKANTSLLAALLENFREFPDQEIVLMSQVLAHESNVGYEFRKQILQSVNGNPIRNLAHLGKFLDETKDDFISFEFNFGVRACFEKETSDACLPEILKENNISSARFLEET</sequence>
<feature type="domain" description="Protease Do-like PDZ" evidence="5">
    <location>
        <begin position="438"/>
        <end position="579"/>
    </location>
</feature>
<dbReference type="PANTHER" id="PTHR45980:SF9">
    <property type="entry name" value="PROTEASE DO-LIKE 10, MITOCHONDRIAL-RELATED"/>
    <property type="match status" value="1"/>
</dbReference>